<evidence type="ECO:0000313" key="7">
    <source>
        <dbReference type="Proteomes" id="UP001159405"/>
    </source>
</evidence>
<comment type="caution">
    <text evidence="2">Lacks conserved residue(s) required for the propagation of feature annotation.</text>
</comment>
<dbReference type="SMART" id="SM00034">
    <property type="entry name" value="CLECT"/>
    <property type="match status" value="1"/>
</dbReference>
<protein>
    <submittedName>
        <fullName evidence="6">Uncharacterized protein</fullName>
    </submittedName>
</protein>
<sequence length="305" mass="34906">MQSRSKYFDYLSFTSAELCGTAKDNILRSPVYVQSYPPNMHCVYNISVPHGKVQKLVFQIFELAFDPECRLNYLSISHGNNSSGHYCGNLTGKVIFVSRDYLVLTFHSNEKFDPKNRGFEIFFTEDVNMPAPCPIGWTSLYGSCYKVSSNELDWNSAKAICEELGSSLVILNSLAKIQELIKRTNGQTWIGLQRDITDSSRWQWVDGSAAFYSYWWSGEPNNHGNSGENCVVMNPHIGKWNDQGCLSSHYYVCEINGNTTFYDNNYAHERCFHHTDLGQNAKRDDNDDDDDDDDDDDNTHSHHHR</sequence>
<evidence type="ECO:0000256" key="2">
    <source>
        <dbReference type="PROSITE-ProRule" id="PRU00059"/>
    </source>
</evidence>
<organism evidence="6 7">
    <name type="scientific">Porites lobata</name>
    <dbReference type="NCBI Taxonomy" id="104759"/>
    <lineage>
        <taxon>Eukaryota</taxon>
        <taxon>Metazoa</taxon>
        <taxon>Cnidaria</taxon>
        <taxon>Anthozoa</taxon>
        <taxon>Hexacorallia</taxon>
        <taxon>Scleractinia</taxon>
        <taxon>Fungiina</taxon>
        <taxon>Poritidae</taxon>
        <taxon>Porites</taxon>
    </lineage>
</organism>
<feature type="domain" description="C-type lectin" evidence="5">
    <location>
        <begin position="140"/>
        <end position="254"/>
    </location>
</feature>
<dbReference type="InterPro" id="IPR035914">
    <property type="entry name" value="Sperma_CUB_dom_sf"/>
</dbReference>
<dbReference type="Pfam" id="PF00059">
    <property type="entry name" value="Lectin_C"/>
    <property type="match status" value="1"/>
</dbReference>
<dbReference type="SMART" id="SM00042">
    <property type="entry name" value="CUB"/>
    <property type="match status" value="1"/>
</dbReference>
<name>A0ABN8P7N7_9CNID</name>
<comment type="caution">
    <text evidence="6">The sequence shown here is derived from an EMBL/GenBank/DDBJ whole genome shotgun (WGS) entry which is preliminary data.</text>
</comment>
<dbReference type="PROSITE" id="PS00615">
    <property type="entry name" value="C_TYPE_LECTIN_1"/>
    <property type="match status" value="1"/>
</dbReference>
<keyword evidence="7" id="KW-1185">Reference proteome</keyword>
<dbReference type="SUPFAM" id="SSF56436">
    <property type="entry name" value="C-type lectin-like"/>
    <property type="match status" value="1"/>
</dbReference>
<dbReference type="PROSITE" id="PS50041">
    <property type="entry name" value="C_TYPE_LECTIN_2"/>
    <property type="match status" value="1"/>
</dbReference>
<evidence type="ECO:0000256" key="3">
    <source>
        <dbReference type="SAM" id="MobiDB-lite"/>
    </source>
</evidence>
<dbReference type="InterPro" id="IPR050111">
    <property type="entry name" value="C-type_lectin/snaclec_domain"/>
</dbReference>
<feature type="domain" description="CUB" evidence="4">
    <location>
        <begin position="14"/>
        <end position="126"/>
    </location>
</feature>
<reference evidence="6 7" key="1">
    <citation type="submission" date="2022-05" db="EMBL/GenBank/DDBJ databases">
        <authorList>
            <consortium name="Genoscope - CEA"/>
            <person name="William W."/>
        </authorList>
    </citation>
    <scope>NUCLEOTIDE SEQUENCE [LARGE SCALE GENOMIC DNA]</scope>
</reference>
<evidence type="ECO:0000259" key="5">
    <source>
        <dbReference type="PROSITE" id="PS50041"/>
    </source>
</evidence>
<evidence type="ECO:0000256" key="1">
    <source>
        <dbReference type="ARBA" id="ARBA00023157"/>
    </source>
</evidence>
<gene>
    <name evidence="6" type="ORF">PLOB_00038722</name>
</gene>
<evidence type="ECO:0000313" key="6">
    <source>
        <dbReference type="EMBL" id="CAH3136917.1"/>
    </source>
</evidence>
<dbReference type="InterPro" id="IPR000859">
    <property type="entry name" value="CUB_dom"/>
</dbReference>
<dbReference type="Gene3D" id="2.60.120.290">
    <property type="entry name" value="Spermadhesin, CUB domain"/>
    <property type="match status" value="1"/>
</dbReference>
<dbReference type="Pfam" id="PF00431">
    <property type="entry name" value="CUB"/>
    <property type="match status" value="1"/>
</dbReference>
<dbReference type="Proteomes" id="UP001159405">
    <property type="component" value="Unassembled WGS sequence"/>
</dbReference>
<dbReference type="CDD" id="cd00041">
    <property type="entry name" value="CUB"/>
    <property type="match status" value="1"/>
</dbReference>
<dbReference type="InterPro" id="IPR016186">
    <property type="entry name" value="C-type_lectin-like/link_sf"/>
</dbReference>
<evidence type="ECO:0000259" key="4">
    <source>
        <dbReference type="PROSITE" id="PS01180"/>
    </source>
</evidence>
<feature type="non-terminal residue" evidence="6">
    <location>
        <position position="305"/>
    </location>
</feature>
<keyword evidence="1" id="KW-1015">Disulfide bond</keyword>
<dbReference type="InterPro" id="IPR016187">
    <property type="entry name" value="CTDL_fold"/>
</dbReference>
<feature type="compositionally biased region" description="Acidic residues" evidence="3">
    <location>
        <begin position="286"/>
        <end position="297"/>
    </location>
</feature>
<dbReference type="SUPFAM" id="SSF49854">
    <property type="entry name" value="Spermadhesin, CUB domain"/>
    <property type="match status" value="1"/>
</dbReference>
<dbReference type="EMBL" id="CALNXK010000058">
    <property type="protein sequence ID" value="CAH3136917.1"/>
    <property type="molecule type" value="Genomic_DNA"/>
</dbReference>
<feature type="region of interest" description="Disordered" evidence="3">
    <location>
        <begin position="278"/>
        <end position="305"/>
    </location>
</feature>
<dbReference type="InterPro" id="IPR018378">
    <property type="entry name" value="C-type_lectin_CS"/>
</dbReference>
<accession>A0ABN8P7N7</accession>
<proteinExistence type="predicted"/>
<dbReference type="InterPro" id="IPR001304">
    <property type="entry name" value="C-type_lectin-like"/>
</dbReference>
<dbReference type="PROSITE" id="PS01180">
    <property type="entry name" value="CUB"/>
    <property type="match status" value="1"/>
</dbReference>
<dbReference type="Gene3D" id="3.10.100.10">
    <property type="entry name" value="Mannose-Binding Protein A, subunit A"/>
    <property type="match status" value="1"/>
</dbReference>
<dbReference type="PANTHER" id="PTHR22803">
    <property type="entry name" value="MANNOSE, PHOSPHOLIPASE, LECTIN RECEPTOR RELATED"/>
    <property type="match status" value="1"/>
</dbReference>